<dbReference type="PANTHER" id="PTHR38041">
    <property type="entry name" value="CHORISMATE MUTASE"/>
    <property type="match status" value="1"/>
</dbReference>
<evidence type="ECO:0000256" key="3">
    <source>
        <dbReference type="ARBA" id="ARBA00022729"/>
    </source>
</evidence>
<name>A0A0E4GY10_MYCLN</name>
<dbReference type="SUPFAM" id="SSF48600">
    <property type="entry name" value="Chorismate mutase II"/>
    <property type="match status" value="1"/>
</dbReference>
<sequence>MSLLRLTAIVRRSGALRALLAALPAATLLATQARADTSALTELVDAAAQRLQVAEAVAAYKWNAHVPVEDPDRVHQQLAKLSADAAGEHIDPNYVSRVFGDQINATEAIEHTRFAEWKLDPASAPAGAPDLSVSRSTIDGLNQTMLNQIVVHWDLLHSPACAPQLHAARAVVTRARLLDRLYQQALALATQSYCT</sequence>
<feature type="chain" id="PRO_5002420851" description="Chorismate mutase" evidence="6">
    <location>
        <begin position="36"/>
        <end position="195"/>
    </location>
</feature>
<dbReference type="UniPathway" id="UPA00120">
    <property type="reaction ID" value="UER00203"/>
</dbReference>
<dbReference type="NCBIfam" id="TIGR01806">
    <property type="entry name" value="CM_mono2"/>
    <property type="match status" value="1"/>
</dbReference>
<evidence type="ECO:0000256" key="5">
    <source>
        <dbReference type="PIRNR" id="PIRNR026640"/>
    </source>
</evidence>
<dbReference type="EC" id="5.4.99.5" evidence="2 5"/>
<comment type="pathway">
    <text evidence="1 5">Metabolic intermediate biosynthesis; prephenate biosynthesis; prephenate from chorismate: step 1/1.</text>
</comment>
<comment type="function">
    <text evidence="5">Catalyzes the Claisen rearrangement of chorismate to prephenate.</text>
</comment>
<feature type="signal peptide" evidence="6">
    <location>
        <begin position="1"/>
        <end position="35"/>
    </location>
</feature>
<dbReference type="PIRSF" id="PIRSF026640">
    <property type="entry name" value="Peripl_chor_mut"/>
    <property type="match status" value="1"/>
</dbReference>
<accession>A0A0E4GY10</accession>
<dbReference type="InterPro" id="IPR036263">
    <property type="entry name" value="Chorismate_II_sf"/>
</dbReference>
<evidence type="ECO:0000259" key="7">
    <source>
        <dbReference type="PROSITE" id="PS51168"/>
    </source>
</evidence>
<comment type="catalytic activity">
    <reaction evidence="5">
        <text>chorismate = prephenate</text>
        <dbReference type="Rhea" id="RHEA:13897"/>
        <dbReference type="ChEBI" id="CHEBI:29748"/>
        <dbReference type="ChEBI" id="CHEBI:29934"/>
        <dbReference type="EC" id="5.4.99.5"/>
    </reaction>
</comment>
<feature type="domain" description="Chorismate mutase" evidence="7">
    <location>
        <begin position="22"/>
        <end position="114"/>
    </location>
</feature>
<dbReference type="GO" id="GO:0009697">
    <property type="term" value="P:salicylic acid biosynthetic process"/>
    <property type="evidence" value="ECO:0007669"/>
    <property type="project" value="TreeGrafter"/>
</dbReference>
<protein>
    <recommendedName>
        <fullName evidence="2 5">Chorismate mutase</fullName>
        <ecNumber evidence="2 5">5.4.99.5</ecNumber>
    </recommendedName>
</protein>
<evidence type="ECO:0000313" key="8">
    <source>
        <dbReference type="EMBL" id="CQD14396.1"/>
    </source>
</evidence>
<dbReference type="InterPro" id="IPR002701">
    <property type="entry name" value="CM_II_prokaryot"/>
</dbReference>
<dbReference type="RefSeq" id="WP_090602417.1">
    <property type="nucleotide sequence ID" value="NZ_CTEE01000001.1"/>
</dbReference>
<keyword evidence="4 5" id="KW-0413">Isomerase</keyword>
<gene>
    <name evidence="8" type="ORF">BN1232_03019</name>
</gene>
<dbReference type="EMBL" id="CTEE01000001">
    <property type="protein sequence ID" value="CQD14396.1"/>
    <property type="molecule type" value="Genomic_DNA"/>
</dbReference>
<dbReference type="OrthoDB" id="3825510at2"/>
<evidence type="ECO:0000256" key="2">
    <source>
        <dbReference type="ARBA" id="ARBA00012404"/>
    </source>
</evidence>
<dbReference type="InterPro" id="IPR036979">
    <property type="entry name" value="CM_dom_sf"/>
</dbReference>
<evidence type="ECO:0000256" key="6">
    <source>
        <dbReference type="SAM" id="SignalP"/>
    </source>
</evidence>
<dbReference type="SMART" id="SM00830">
    <property type="entry name" value="CM_2"/>
    <property type="match status" value="1"/>
</dbReference>
<dbReference type="STRING" id="141349.BN1232_03019"/>
<dbReference type="GO" id="GO:0046417">
    <property type="term" value="P:chorismate metabolic process"/>
    <property type="evidence" value="ECO:0007669"/>
    <property type="project" value="InterPro"/>
</dbReference>
<dbReference type="Pfam" id="PF01817">
    <property type="entry name" value="CM_2"/>
    <property type="match status" value="1"/>
</dbReference>
<dbReference type="Proteomes" id="UP000199251">
    <property type="component" value="Unassembled WGS sequence"/>
</dbReference>
<evidence type="ECO:0000313" key="9">
    <source>
        <dbReference type="Proteomes" id="UP000199251"/>
    </source>
</evidence>
<dbReference type="Gene3D" id="1.20.59.10">
    <property type="entry name" value="Chorismate mutase"/>
    <property type="match status" value="1"/>
</dbReference>
<reference evidence="8 9" key="1">
    <citation type="submission" date="2015-03" db="EMBL/GenBank/DDBJ databases">
        <authorList>
            <person name="Urmite Genomes"/>
        </authorList>
    </citation>
    <scope>NUCLEOTIDE SEQUENCE [LARGE SCALE GENOMIC DNA]</scope>
    <source>
        <strain evidence="8 9">CSUR P1491</strain>
    </source>
</reference>
<dbReference type="PROSITE" id="PS51168">
    <property type="entry name" value="CHORISMATE_MUT_2"/>
    <property type="match status" value="1"/>
</dbReference>
<dbReference type="InterPro" id="IPR008240">
    <property type="entry name" value="Chorismate_mutase_periplasmic"/>
</dbReference>
<evidence type="ECO:0000256" key="4">
    <source>
        <dbReference type="ARBA" id="ARBA00023235"/>
    </source>
</evidence>
<dbReference type="InterPro" id="IPR051331">
    <property type="entry name" value="Chorismate_mutase-related"/>
</dbReference>
<dbReference type="AlphaFoldDB" id="A0A0E4GY10"/>
<dbReference type="PANTHER" id="PTHR38041:SF2">
    <property type="entry name" value="SECRETED CHORISMATE MUTASE"/>
    <property type="match status" value="1"/>
</dbReference>
<dbReference type="GO" id="GO:0004106">
    <property type="term" value="F:chorismate mutase activity"/>
    <property type="evidence" value="ECO:0007669"/>
    <property type="project" value="UniProtKB-EC"/>
</dbReference>
<keyword evidence="3 6" id="KW-0732">Signal</keyword>
<evidence type="ECO:0000256" key="1">
    <source>
        <dbReference type="ARBA" id="ARBA00004817"/>
    </source>
</evidence>
<proteinExistence type="predicted"/>
<organism evidence="8 9">
    <name type="scientific">Mycobacterium lentiflavum</name>
    <dbReference type="NCBI Taxonomy" id="141349"/>
    <lineage>
        <taxon>Bacteria</taxon>
        <taxon>Bacillati</taxon>
        <taxon>Actinomycetota</taxon>
        <taxon>Actinomycetes</taxon>
        <taxon>Mycobacteriales</taxon>
        <taxon>Mycobacteriaceae</taxon>
        <taxon>Mycobacterium</taxon>
        <taxon>Mycobacterium simiae complex</taxon>
    </lineage>
</organism>
<dbReference type="NCBIfam" id="NF006741">
    <property type="entry name" value="PRK09269.1"/>
    <property type="match status" value="1"/>
</dbReference>